<reference evidence="2" key="1">
    <citation type="submission" date="2020-03" db="EMBL/GenBank/DDBJ databases">
        <authorList>
            <person name="Weist P."/>
        </authorList>
    </citation>
    <scope>NUCLEOTIDE SEQUENCE</scope>
</reference>
<feature type="region of interest" description="Disordered" evidence="1">
    <location>
        <begin position="30"/>
        <end position="70"/>
    </location>
</feature>
<gene>
    <name evidence="2" type="ORF">PLEPLA_LOCUS36307</name>
</gene>
<protein>
    <submittedName>
        <fullName evidence="2">Uncharacterized protein</fullName>
    </submittedName>
</protein>
<comment type="caution">
    <text evidence="2">The sequence shown here is derived from an EMBL/GenBank/DDBJ whole genome shotgun (WGS) entry which is preliminary data.</text>
</comment>
<accession>A0A9N7VHZ5</accession>
<evidence type="ECO:0000256" key="1">
    <source>
        <dbReference type="SAM" id="MobiDB-lite"/>
    </source>
</evidence>
<organism evidence="2 3">
    <name type="scientific">Pleuronectes platessa</name>
    <name type="common">European plaice</name>
    <dbReference type="NCBI Taxonomy" id="8262"/>
    <lineage>
        <taxon>Eukaryota</taxon>
        <taxon>Metazoa</taxon>
        <taxon>Chordata</taxon>
        <taxon>Craniata</taxon>
        <taxon>Vertebrata</taxon>
        <taxon>Euteleostomi</taxon>
        <taxon>Actinopterygii</taxon>
        <taxon>Neopterygii</taxon>
        <taxon>Teleostei</taxon>
        <taxon>Neoteleostei</taxon>
        <taxon>Acanthomorphata</taxon>
        <taxon>Carangaria</taxon>
        <taxon>Pleuronectiformes</taxon>
        <taxon>Pleuronectoidei</taxon>
        <taxon>Pleuronectidae</taxon>
        <taxon>Pleuronectes</taxon>
    </lineage>
</organism>
<dbReference type="AlphaFoldDB" id="A0A9N7VHZ5"/>
<feature type="region of interest" description="Disordered" evidence="1">
    <location>
        <begin position="107"/>
        <end position="133"/>
    </location>
</feature>
<evidence type="ECO:0000313" key="3">
    <source>
        <dbReference type="Proteomes" id="UP001153269"/>
    </source>
</evidence>
<dbReference type="Proteomes" id="UP001153269">
    <property type="component" value="Unassembled WGS sequence"/>
</dbReference>
<evidence type="ECO:0000313" key="2">
    <source>
        <dbReference type="EMBL" id="CAB1448657.1"/>
    </source>
</evidence>
<name>A0A9N7VHZ5_PLEPL</name>
<proteinExistence type="predicted"/>
<sequence length="133" mass="14589">MWPYYKGYTAADTGPRMRVGASLMMERGQKVPASEVLEDEERLINPEGVGPTTPYTPPSSPYSRKTEKASVCSAGPTGLLQRVHGPIMCRQTKAEAAGSGCVQSCGMAEPERHRHHPQKQNMSQKPAGYDKQR</sequence>
<dbReference type="EMBL" id="CADEAL010003985">
    <property type="protein sequence ID" value="CAB1448657.1"/>
    <property type="molecule type" value="Genomic_DNA"/>
</dbReference>
<keyword evidence="3" id="KW-1185">Reference proteome</keyword>